<dbReference type="AlphaFoldDB" id="A0AAU8ARG5"/>
<feature type="region of interest" description="Disordered" evidence="3">
    <location>
        <begin position="1"/>
        <end position="30"/>
    </location>
</feature>
<sequence length="176" mass="19303">MSTKTDVPVSREARPPRGPQPGSSLGHWAGFGSLRDEMERLFDAFEPRQWFDKVPGRPPMMTSEFVLSPALDLAETDSGYLITAELPGLDADQVAVSIGNGSLTISGEKSAEEKTAEGTYHLRERRWGSFQRSIRLPQDVDRDKVEAEFANGVLKVTLPKSAEALASTRKIDVKSA</sequence>
<dbReference type="Gene3D" id="2.60.40.790">
    <property type="match status" value="1"/>
</dbReference>
<name>A0AAU8ARG5_9RHOB</name>
<evidence type="ECO:0000256" key="1">
    <source>
        <dbReference type="PROSITE-ProRule" id="PRU00285"/>
    </source>
</evidence>
<proteinExistence type="inferred from homology"/>
<dbReference type="SUPFAM" id="SSF49764">
    <property type="entry name" value="HSP20-like chaperones"/>
    <property type="match status" value="1"/>
</dbReference>
<organism evidence="5">
    <name type="scientific">Alloyangia sp. H15</name>
    <dbReference type="NCBI Taxonomy" id="3029062"/>
    <lineage>
        <taxon>Bacteria</taxon>
        <taxon>Pseudomonadati</taxon>
        <taxon>Pseudomonadota</taxon>
        <taxon>Alphaproteobacteria</taxon>
        <taxon>Rhodobacterales</taxon>
        <taxon>Roseobacteraceae</taxon>
        <taxon>Alloyangia</taxon>
    </lineage>
</organism>
<dbReference type="InterPro" id="IPR002068">
    <property type="entry name" value="A-crystallin/Hsp20_dom"/>
</dbReference>
<dbReference type="CDD" id="cd06464">
    <property type="entry name" value="ACD_sHsps-like"/>
    <property type="match status" value="1"/>
</dbReference>
<evidence type="ECO:0000256" key="3">
    <source>
        <dbReference type="SAM" id="MobiDB-lite"/>
    </source>
</evidence>
<evidence type="ECO:0000313" key="5">
    <source>
        <dbReference type="EMBL" id="XCC97547.1"/>
    </source>
</evidence>
<protein>
    <submittedName>
        <fullName evidence="5">Hsp20/alpha crystallin family protein</fullName>
    </submittedName>
</protein>
<evidence type="ECO:0000256" key="2">
    <source>
        <dbReference type="RuleBase" id="RU003616"/>
    </source>
</evidence>
<dbReference type="EMBL" id="CP123388">
    <property type="protein sequence ID" value="XCC97547.1"/>
    <property type="molecule type" value="Genomic_DNA"/>
</dbReference>
<dbReference type="PROSITE" id="PS01031">
    <property type="entry name" value="SHSP"/>
    <property type="match status" value="1"/>
</dbReference>
<keyword evidence="5" id="KW-0614">Plasmid</keyword>
<evidence type="ECO:0000259" key="4">
    <source>
        <dbReference type="PROSITE" id="PS01031"/>
    </source>
</evidence>
<accession>A0AAU8ARG5</accession>
<dbReference type="RefSeq" id="WP_353476436.1">
    <property type="nucleotide sequence ID" value="NZ_CP123388.1"/>
</dbReference>
<geneLocation type="plasmid" evidence="5">
    <name>unnamed3</name>
</geneLocation>
<dbReference type="Pfam" id="PF00011">
    <property type="entry name" value="HSP20"/>
    <property type="match status" value="1"/>
</dbReference>
<comment type="similarity">
    <text evidence="1 2">Belongs to the small heat shock protein (HSP20) family.</text>
</comment>
<gene>
    <name evidence="5" type="ORF">PVT71_26320</name>
</gene>
<dbReference type="InterPro" id="IPR008978">
    <property type="entry name" value="HSP20-like_chaperone"/>
</dbReference>
<dbReference type="PANTHER" id="PTHR11527">
    <property type="entry name" value="HEAT-SHOCK PROTEIN 20 FAMILY MEMBER"/>
    <property type="match status" value="1"/>
</dbReference>
<dbReference type="InterPro" id="IPR031107">
    <property type="entry name" value="Small_HSP"/>
</dbReference>
<reference evidence="5" key="1">
    <citation type="submission" date="2023-02" db="EMBL/GenBank/DDBJ databases">
        <title>Description and genomic characterization of Salipiger bruguierae sp. nov., isolated from the sediment of mangrove plant Bruguiera sexangula.</title>
        <authorList>
            <person name="Long M."/>
        </authorList>
    </citation>
    <scope>NUCLEOTIDE SEQUENCE</scope>
    <source>
        <strain evidence="5">H15</strain>
        <plasmid evidence="5">unnamed3</plasmid>
    </source>
</reference>
<feature type="domain" description="SHSP" evidence="4">
    <location>
        <begin position="62"/>
        <end position="176"/>
    </location>
</feature>